<protein>
    <submittedName>
        <fullName evidence="2">Uncharacterized protein</fullName>
    </submittedName>
</protein>
<evidence type="ECO:0000313" key="1">
    <source>
        <dbReference type="EMBL" id="CEK82890.1"/>
    </source>
</evidence>
<dbReference type="EMBL" id="HACG01036025">
    <property type="protein sequence ID" value="CEK82890.1"/>
    <property type="molecule type" value="Transcribed_RNA"/>
</dbReference>
<reference evidence="2" key="1">
    <citation type="submission" date="2014-12" db="EMBL/GenBank/DDBJ databases">
        <title>Insight into the proteome of Arion vulgaris.</title>
        <authorList>
            <person name="Aradska J."/>
            <person name="Bulat T."/>
            <person name="Smidak R."/>
            <person name="Sarate P."/>
            <person name="Gangsoo J."/>
            <person name="Sialana F."/>
            <person name="Bilban M."/>
            <person name="Lubec G."/>
        </authorList>
    </citation>
    <scope>NUCLEOTIDE SEQUENCE</scope>
    <source>
        <tissue evidence="2">Skin</tissue>
    </source>
</reference>
<name>A0A0B7ASD6_9EUPU</name>
<sequence length="57" mass="6779">MHYIVRRTLDMDYIVETGYGFYCEDIGNGLYCDEDIGYVFYSEEDMDSILRTLDMNN</sequence>
<evidence type="ECO:0000313" key="2">
    <source>
        <dbReference type="EMBL" id="CEK82891.1"/>
    </source>
</evidence>
<proteinExistence type="predicted"/>
<dbReference type="EMBL" id="HACG01036026">
    <property type="protein sequence ID" value="CEK82891.1"/>
    <property type="molecule type" value="Transcribed_RNA"/>
</dbReference>
<accession>A0A0B7ASD6</accession>
<organism evidence="2">
    <name type="scientific">Arion vulgaris</name>
    <dbReference type="NCBI Taxonomy" id="1028688"/>
    <lineage>
        <taxon>Eukaryota</taxon>
        <taxon>Metazoa</taxon>
        <taxon>Spiralia</taxon>
        <taxon>Lophotrochozoa</taxon>
        <taxon>Mollusca</taxon>
        <taxon>Gastropoda</taxon>
        <taxon>Heterobranchia</taxon>
        <taxon>Euthyneura</taxon>
        <taxon>Panpulmonata</taxon>
        <taxon>Eupulmonata</taxon>
        <taxon>Stylommatophora</taxon>
        <taxon>Helicina</taxon>
        <taxon>Arionoidea</taxon>
        <taxon>Arionidae</taxon>
        <taxon>Arion</taxon>
    </lineage>
</organism>
<gene>
    <name evidence="2" type="primary">ORF134099</name>
    <name evidence="1" type="synonym">ORF134091</name>
</gene>
<dbReference type="AlphaFoldDB" id="A0A0B7ASD6"/>